<reference evidence="2 3" key="1">
    <citation type="submission" date="2016-09" db="EMBL/GenBank/DDBJ databases">
        <title>The complete genome sequences of Rhizobium gallicum, symbiovars gallicum and phaseoli, symbionts associated to common bean (Phaseolus vulgaris).</title>
        <authorList>
            <person name="Bustos P."/>
            <person name="Santamaria R.I."/>
            <person name="Perez-Carrascal O.M."/>
            <person name="Juarez S."/>
            <person name="Lozano L."/>
            <person name="Martinez-Flores I."/>
            <person name="Martinez-Romero E."/>
            <person name="Cevallos M."/>
            <person name="Romero D."/>
            <person name="Davila G."/>
            <person name="Gonzalez V."/>
        </authorList>
    </citation>
    <scope>NUCLEOTIDE SEQUENCE [LARGE SCALE GENOMIC DNA]</scope>
    <source>
        <strain evidence="2 3">8C-3</strain>
    </source>
</reference>
<organism evidence="2 3">
    <name type="scientific">Rhizobium etli 8C-3</name>
    <dbReference type="NCBI Taxonomy" id="538025"/>
    <lineage>
        <taxon>Bacteria</taxon>
        <taxon>Pseudomonadati</taxon>
        <taxon>Pseudomonadota</taxon>
        <taxon>Alphaproteobacteria</taxon>
        <taxon>Hyphomicrobiales</taxon>
        <taxon>Rhizobiaceae</taxon>
        <taxon>Rhizobium/Agrobacterium group</taxon>
        <taxon>Rhizobium</taxon>
    </lineage>
</organism>
<feature type="chain" id="PRO_5013335522" evidence="1">
    <location>
        <begin position="32"/>
        <end position="129"/>
    </location>
</feature>
<dbReference type="PROSITE" id="PS51318">
    <property type="entry name" value="TAT"/>
    <property type="match status" value="1"/>
</dbReference>
<dbReference type="EMBL" id="CP017241">
    <property type="protein sequence ID" value="APO74569.1"/>
    <property type="molecule type" value="Genomic_DNA"/>
</dbReference>
<evidence type="ECO:0000256" key="1">
    <source>
        <dbReference type="SAM" id="SignalP"/>
    </source>
</evidence>
<accession>A0A1L5P335</accession>
<dbReference type="Proteomes" id="UP000185109">
    <property type="component" value="Chromosome"/>
</dbReference>
<gene>
    <name evidence="2" type="ORF">AM571_CH01748</name>
</gene>
<proteinExistence type="predicted"/>
<evidence type="ECO:0000313" key="2">
    <source>
        <dbReference type="EMBL" id="APO74569.1"/>
    </source>
</evidence>
<feature type="signal peptide" evidence="1">
    <location>
        <begin position="1"/>
        <end position="31"/>
    </location>
</feature>
<protein>
    <submittedName>
        <fullName evidence="2">Uncharacterized protein</fullName>
    </submittedName>
</protein>
<sequence>MNAMQNISRRLFLSQSSAAAVSGLAASTTIAQPVVTDPLIDAIAAYRSGLADFNQNAPEDDMGSNAYGEITWKPAHAVLASWTRPAISREGALEALRIAHWELDYSGDSAMIVPMMAAALSYFEKEDRT</sequence>
<name>A0A1L5P335_RHIET</name>
<evidence type="ECO:0000313" key="3">
    <source>
        <dbReference type="Proteomes" id="UP000185109"/>
    </source>
</evidence>
<dbReference type="AlphaFoldDB" id="A0A1L5P335"/>
<keyword evidence="1" id="KW-0732">Signal</keyword>
<dbReference type="InterPro" id="IPR006311">
    <property type="entry name" value="TAT_signal"/>
</dbReference>